<dbReference type="EMBL" id="AP019514">
    <property type="protein sequence ID" value="BBI60526.1"/>
    <property type="molecule type" value="Genomic_DNA"/>
</dbReference>
<dbReference type="Proteomes" id="UP000320231">
    <property type="component" value="Chromosome"/>
</dbReference>
<sequence length="66" mass="7603">MLYVEHTMASLSPDLDIALTQLTERLLTNDQTFAQTYVMAKGQLYRTELRLCPVPRMSFPPIFNPN</sequence>
<accession>A0A455U3D7</accession>
<protein>
    <submittedName>
        <fullName evidence="1">Uncharacterized protein</fullName>
    </submittedName>
</protein>
<organism evidence="1 2">
    <name type="scientific">Vreelandella sulfidaeris</name>
    <dbReference type="NCBI Taxonomy" id="115553"/>
    <lineage>
        <taxon>Bacteria</taxon>
        <taxon>Pseudomonadati</taxon>
        <taxon>Pseudomonadota</taxon>
        <taxon>Gammaproteobacteria</taxon>
        <taxon>Oceanospirillales</taxon>
        <taxon>Halomonadaceae</taxon>
        <taxon>Vreelandella</taxon>
    </lineage>
</organism>
<evidence type="ECO:0000313" key="1">
    <source>
        <dbReference type="EMBL" id="BBI60526.1"/>
    </source>
</evidence>
<name>A0A455U3D7_9GAMM</name>
<evidence type="ECO:0000313" key="2">
    <source>
        <dbReference type="Proteomes" id="UP000320231"/>
    </source>
</evidence>
<gene>
    <name evidence="1" type="ORF">HSBAA_18320</name>
</gene>
<reference evidence="1 2" key="1">
    <citation type="journal article" date="2019" name="Microbiol. Resour. Announc.">
        <title>Complete Genome Sequence of Halomonas sulfidaeris Strain Esulfide1 Isolated from a Metal Sulfide Rock at a Depth of 2,200 Meters, Obtained Using Nanopore Sequencing.</title>
        <authorList>
            <person name="Saito M."/>
            <person name="Nishigata A."/>
            <person name="Galipon J."/>
            <person name="Arakawa K."/>
        </authorList>
    </citation>
    <scope>NUCLEOTIDE SEQUENCE [LARGE SCALE GENOMIC DNA]</scope>
    <source>
        <strain evidence="1 2">ATCC BAA-803</strain>
    </source>
</reference>
<dbReference type="AlphaFoldDB" id="A0A455U3D7"/>
<dbReference type="KEGG" id="hsr:HSBAA_18320"/>
<proteinExistence type="predicted"/>